<evidence type="ECO:0000313" key="7">
    <source>
        <dbReference type="Proteomes" id="UP000822476"/>
    </source>
</evidence>
<keyword evidence="2 5" id="KW-0812">Transmembrane</keyword>
<feature type="transmembrane region" description="Helical" evidence="5">
    <location>
        <begin position="132"/>
        <end position="151"/>
    </location>
</feature>
<keyword evidence="3 5" id="KW-1133">Transmembrane helix</keyword>
<dbReference type="AlphaFoldDB" id="A0A8S9YP20"/>
<evidence type="ECO:0000256" key="4">
    <source>
        <dbReference type="ARBA" id="ARBA00023136"/>
    </source>
</evidence>
<dbReference type="EMBL" id="JTDE01004687">
    <property type="protein sequence ID" value="KAF7253082.1"/>
    <property type="molecule type" value="Genomic_DNA"/>
</dbReference>
<organism evidence="6 7">
    <name type="scientific">Paragonimus skrjabini miyazakii</name>
    <dbReference type="NCBI Taxonomy" id="59628"/>
    <lineage>
        <taxon>Eukaryota</taxon>
        <taxon>Metazoa</taxon>
        <taxon>Spiralia</taxon>
        <taxon>Lophotrochozoa</taxon>
        <taxon>Platyhelminthes</taxon>
        <taxon>Trematoda</taxon>
        <taxon>Digenea</taxon>
        <taxon>Plagiorchiida</taxon>
        <taxon>Troglotremata</taxon>
        <taxon>Troglotrematidae</taxon>
        <taxon>Paragonimus</taxon>
    </lineage>
</organism>
<keyword evidence="4 5" id="KW-0472">Membrane</keyword>
<evidence type="ECO:0000256" key="1">
    <source>
        <dbReference type="ARBA" id="ARBA00004141"/>
    </source>
</evidence>
<feature type="transmembrane region" description="Helical" evidence="5">
    <location>
        <begin position="6"/>
        <end position="27"/>
    </location>
</feature>
<feature type="transmembrane region" description="Helical" evidence="5">
    <location>
        <begin position="39"/>
        <end position="59"/>
    </location>
</feature>
<gene>
    <name evidence="6" type="ORF">EG68_08940</name>
</gene>
<sequence>PGSGSLSFWGAFFGIGSSVACALTSILTARSLPAVEGSAWRLTFYNNLNAVVLFLPLIVLTEINNLRSSSFWFSTNFWSMMILSGVLGFAIGFVSTLQIKYTSPLTHNVCGTAKAAAQTVLAVVAYREIKSISWWLSNLIVLLGSAAYTFVRHREMITKSGMTDSKLKRDTPDFPLAPGNAKTTAVV</sequence>
<comment type="caution">
    <text evidence="6">The sequence shown here is derived from an EMBL/GenBank/DDBJ whole genome shotgun (WGS) entry which is preliminary data.</text>
</comment>
<dbReference type="GO" id="GO:0016020">
    <property type="term" value="C:membrane"/>
    <property type="evidence" value="ECO:0007669"/>
    <property type="project" value="UniProtKB-SubCell"/>
</dbReference>
<proteinExistence type="predicted"/>
<evidence type="ECO:0000256" key="2">
    <source>
        <dbReference type="ARBA" id="ARBA00022692"/>
    </source>
</evidence>
<protein>
    <submittedName>
        <fullName evidence="6">GDP-fucose transporter</fullName>
    </submittedName>
</protein>
<evidence type="ECO:0000256" key="5">
    <source>
        <dbReference type="SAM" id="Phobius"/>
    </source>
</evidence>
<dbReference type="OrthoDB" id="5547497at2759"/>
<dbReference type="Proteomes" id="UP000822476">
    <property type="component" value="Unassembled WGS sequence"/>
</dbReference>
<feature type="non-terminal residue" evidence="6">
    <location>
        <position position="1"/>
    </location>
</feature>
<dbReference type="InterPro" id="IPR050186">
    <property type="entry name" value="TPT_transporter"/>
</dbReference>
<dbReference type="PANTHER" id="PTHR11132">
    <property type="entry name" value="SOLUTE CARRIER FAMILY 35"/>
    <property type="match status" value="1"/>
</dbReference>
<accession>A0A8S9YP20</accession>
<feature type="transmembrane region" description="Helical" evidence="5">
    <location>
        <begin position="71"/>
        <end position="93"/>
    </location>
</feature>
<reference evidence="6" key="1">
    <citation type="submission" date="2019-07" db="EMBL/GenBank/DDBJ databases">
        <title>Annotation for the trematode Paragonimus miyazaki's.</title>
        <authorList>
            <person name="Choi Y.-J."/>
        </authorList>
    </citation>
    <scope>NUCLEOTIDE SEQUENCE</scope>
    <source>
        <strain evidence="6">Japan</strain>
    </source>
</reference>
<keyword evidence="7" id="KW-1185">Reference proteome</keyword>
<evidence type="ECO:0000256" key="3">
    <source>
        <dbReference type="ARBA" id="ARBA00022989"/>
    </source>
</evidence>
<comment type="subcellular location">
    <subcellularLocation>
        <location evidence="1">Membrane</location>
        <topology evidence="1">Multi-pass membrane protein</topology>
    </subcellularLocation>
</comment>
<name>A0A8S9YP20_9TREM</name>
<evidence type="ECO:0000313" key="6">
    <source>
        <dbReference type="EMBL" id="KAF7253082.1"/>
    </source>
</evidence>